<dbReference type="PRINTS" id="PR00301">
    <property type="entry name" value="HEATSHOCK70"/>
</dbReference>
<evidence type="ECO:0000256" key="4">
    <source>
        <dbReference type="ARBA" id="ARBA00023163"/>
    </source>
</evidence>
<evidence type="ECO:0000256" key="3">
    <source>
        <dbReference type="ARBA" id="ARBA00023015"/>
    </source>
</evidence>
<evidence type="ECO:0000313" key="8">
    <source>
        <dbReference type="EMBL" id="KAJ7220308.1"/>
    </source>
</evidence>
<dbReference type="GO" id="GO:0140662">
    <property type="term" value="F:ATP-dependent protein folding chaperone"/>
    <property type="evidence" value="ECO:0007669"/>
    <property type="project" value="InterPro"/>
</dbReference>
<dbReference type="GO" id="GO:0005524">
    <property type="term" value="F:ATP binding"/>
    <property type="evidence" value="ECO:0007669"/>
    <property type="project" value="UniProtKB-KW"/>
</dbReference>
<dbReference type="AlphaFoldDB" id="A0AAD6VU12"/>
<keyword evidence="8" id="KW-0346">Stress response</keyword>
<dbReference type="PROSITE" id="PS00297">
    <property type="entry name" value="HSP70_1"/>
    <property type="match status" value="1"/>
</dbReference>
<evidence type="ECO:0000256" key="1">
    <source>
        <dbReference type="ARBA" id="ARBA00022741"/>
    </source>
</evidence>
<evidence type="ECO:0000256" key="2">
    <source>
        <dbReference type="ARBA" id="ARBA00022840"/>
    </source>
</evidence>
<dbReference type="Gene3D" id="3.30.30.30">
    <property type="match status" value="1"/>
</dbReference>
<dbReference type="InterPro" id="IPR029048">
    <property type="entry name" value="HSP70_C_sf"/>
</dbReference>
<dbReference type="InterPro" id="IPR018181">
    <property type="entry name" value="Heat_shock_70_CS"/>
</dbReference>
<proteinExistence type="inferred from homology"/>
<organism evidence="8 9">
    <name type="scientific">Mycena pura</name>
    <dbReference type="NCBI Taxonomy" id="153505"/>
    <lineage>
        <taxon>Eukaryota</taxon>
        <taxon>Fungi</taxon>
        <taxon>Dikarya</taxon>
        <taxon>Basidiomycota</taxon>
        <taxon>Agaricomycotina</taxon>
        <taxon>Agaricomycetes</taxon>
        <taxon>Agaricomycetidae</taxon>
        <taxon>Agaricales</taxon>
        <taxon>Marasmiineae</taxon>
        <taxon>Mycenaceae</taxon>
        <taxon>Mycena</taxon>
    </lineage>
</organism>
<keyword evidence="1 7" id="KW-0547">Nucleotide-binding</keyword>
<dbReference type="Pfam" id="PF00012">
    <property type="entry name" value="HSP70"/>
    <property type="match status" value="1"/>
</dbReference>
<evidence type="ECO:0000256" key="6">
    <source>
        <dbReference type="ARBA" id="ARBA00068399"/>
    </source>
</evidence>
<dbReference type="FunFam" id="3.90.640.10:FF:000002">
    <property type="entry name" value="Heat shock 70 kDa"/>
    <property type="match status" value="1"/>
</dbReference>
<keyword evidence="4" id="KW-0804">Transcription</keyword>
<keyword evidence="9" id="KW-1185">Reference proteome</keyword>
<name>A0AAD6VU12_9AGAR</name>
<dbReference type="Proteomes" id="UP001219525">
    <property type="component" value="Unassembled WGS sequence"/>
</dbReference>
<keyword evidence="3" id="KW-0805">Transcription regulation</keyword>
<reference evidence="8" key="1">
    <citation type="submission" date="2023-03" db="EMBL/GenBank/DDBJ databases">
        <title>Massive genome expansion in bonnet fungi (Mycena s.s.) driven by repeated elements and novel gene families across ecological guilds.</title>
        <authorList>
            <consortium name="Lawrence Berkeley National Laboratory"/>
            <person name="Harder C.B."/>
            <person name="Miyauchi S."/>
            <person name="Viragh M."/>
            <person name="Kuo A."/>
            <person name="Thoen E."/>
            <person name="Andreopoulos B."/>
            <person name="Lu D."/>
            <person name="Skrede I."/>
            <person name="Drula E."/>
            <person name="Henrissat B."/>
            <person name="Morin E."/>
            <person name="Kohler A."/>
            <person name="Barry K."/>
            <person name="LaButti K."/>
            <person name="Morin E."/>
            <person name="Salamov A."/>
            <person name="Lipzen A."/>
            <person name="Mereny Z."/>
            <person name="Hegedus B."/>
            <person name="Baldrian P."/>
            <person name="Stursova M."/>
            <person name="Weitz H."/>
            <person name="Taylor A."/>
            <person name="Grigoriev I.V."/>
            <person name="Nagy L.G."/>
            <person name="Martin F."/>
            <person name="Kauserud H."/>
        </authorList>
    </citation>
    <scope>NUCLEOTIDE SEQUENCE</scope>
    <source>
        <strain evidence="8">9144</strain>
    </source>
</reference>
<accession>A0AAD6VU12</accession>
<dbReference type="Gene3D" id="3.30.420.40">
    <property type="match status" value="2"/>
</dbReference>
<comment type="similarity">
    <text evidence="7">Belongs to the heat shock protein 70 family.</text>
</comment>
<dbReference type="FunFam" id="3.30.30.30:FF:000001">
    <property type="entry name" value="heat shock 70 kDa protein-like"/>
    <property type="match status" value="1"/>
</dbReference>
<dbReference type="EMBL" id="JARJCW010000010">
    <property type="protein sequence ID" value="KAJ7220308.1"/>
    <property type="molecule type" value="Genomic_DNA"/>
</dbReference>
<evidence type="ECO:0000256" key="5">
    <source>
        <dbReference type="ARBA" id="ARBA00062310"/>
    </source>
</evidence>
<evidence type="ECO:0000256" key="7">
    <source>
        <dbReference type="RuleBase" id="RU003322"/>
    </source>
</evidence>
<dbReference type="PROSITE" id="PS00329">
    <property type="entry name" value="HSP70_2"/>
    <property type="match status" value="1"/>
</dbReference>
<dbReference type="Gene3D" id="3.90.640.10">
    <property type="entry name" value="Actin, Chain A, domain 4"/>
    <property type="match status" value="1"/>
</dbReference>
<dbReference type="InterPro" id="IPR029047">
    <property type="entry name" value="HSP70_peptide-bd_sf"/>
</dbReference>
<gene>
    <name evidence="8" type="ORF">GGX14DRAFT_434136</name>
</gene>
<protein>
    <recommendedName>
        <fullName evidence="6">Transcriptional coregulator SSA1</fullName>
    </recommendedName>
</protein>
<comment type="caution">
    <text evidence="8">The sequence shown here is derived from an EMBL/GenBank/DDBJ whole genome shotgun (WGS) entry which is preliminary data.</text>
</comment>
<evidence type="ECO:0000313" key="9">
    <source>
        <dbReference type="Proteomes" id="UP001219525"/>
    </source>
</evidence>
<sequence length="716" mass="79762">MSFSRSRAIGIDLGTTYSFVPSTCVGVWQNDRVEIIASDQGHRITPSYVSFSRNGRLIGDEAKLAKHQLEVGINPKNTVFAVKRLIGHKFDDPEVQADIKHFPFTVFSKCGKPYIRVEYHGEEMEFSPEEISSMVLLKMKMMAESYLGTSVNSAVITVPSNFNDSQRQATRDAATIAGLNTLRIINEPTAAAIAYTLDRKFKGEQNVLMFDLGGGTFNVSLLTIEENILDVKATAGDNHLGGEDFDNRLVDYFSQQFKRKHKKDISSNACALRLLRSACERAKRTLSTANETTVEICCLVDGIDFYTVLTRERFEEICQDLFRRTLESVEKVLRDSKIDKSNVHEIVLIGGSTRIPRIIELVSGFFNGKVPRQSINPDEAVAYGAATQGLLLLDVTSLSLGIETAGGVMTALIKRNTYIPTIKSEILSTYADDQPGVLIQVYEGECAHTRGNNLLGKFKLSGILPAPKGVPQIEVTFEIDANGILNVSASDKTTGNSTRITITNDAGRLSKEEIDRMVQEAKEYMAKDQAVAARNIFESYVYNLRDSVTSRRQMVHNDYAEDTTKLESAIDEKIKWLESSEEASTAPEEYKKMQKELEDIINTARQMQQNNYSIRSSLESSSSLAAAERRKATARVEAKNRLRSYVDNLRYLVDDGGADMLDAVDRSELERVVNETTKWLNEEYDEKYKELEANPLIQKMTGANGMALALYTGAAS</sequence>
<dbReference type="Gene3D" id="2.60.34.10">
    <property type="entry name" value="Substrate Binding Domain Of DNAk, Chain A, domain 1"/>
    <property type="match status" value="1"/>
</dbReference>
<dbReference type="SUPFAM" id="SSF100934">
    <property type="entry name" value="Heat shock protein 70kD (HSP70), C-terminal subdomain"/>
    <property type="match status" value="2"/>
</dbReference>
<dbReference type="PANTHER" id="PTHR19375">
    <property type="entry name" value="HEAT SHOCK PROTEIN 70KDA"/>
    <property type="match status" value="1"/>
</dbReference>
<dbReference type="Gene3D" id="1.20.1270.10">
    <property type="match status" value="2"/>
</dbReference>
<dbReference type="PROSITE" id="PS01036">
    <property type="entry name" value="HSP70_3"/>
    <property type="match status" value="1"/>
</dbReference>
<feature type="non-terminal residue" evidence="8">
    <location>
        <position position="716"/>
    </location>
</feature>
<dbReference type="FunFam" id="2.60.34.10:FF:000002">
    <property type="entry name" value="Heat shock 70 kDa"/>
    <property type="match status" value="1"/>
</dbReference>
<comment type="subunit">
    <text evidence="5">Interacts with transcription factor HSF1 on chromatin.</text>
</comment>
<dbReference type="SUPFAM" id="SSF100920">
    <property type="entry name" value="Heat shock protein 70kD (HSP70), peptide-binding domain"/>
    <property type="match status" value="1"/>
</dbReference>
<keyword evidence="2 7" id="KW-0067">ATP-binding</keyword>
<dbReference type="SUPFAM" id="SSF53067">
    <property type="entry name" value="Actin-like ATPase domain"/>
    <property type="match status" value="2"/>
</dbReference>
<dbReference type="InterPro" id="IPR013126">
    <property type="entry name" value="Hsp_70_fam"/>
</dbReference>
<dbReference type="InterPro" id="IPR043129">
    <property type="entry name" value="ATPase_NBD"/>
</dbReference>